<organism evidence="2 3">
    <name type="scientific">Sorghum bicolor</name>
    <name type="common">Sorghum</name>
    <name type="synonym">Sorghum vulgare</name>
    <dbReference type="NCBI Taxonomy" id="4558"/>
    <lineage>
        <taxon>Eukaryota</taxon>
        <taxon>Viridiplantae</taxon>
        <taxon>Streptophyta</taxon>
        <taxon>Embryophyta</taxon>
        <taxon>Tracheophyta</taxon>
        <taxon>Spermatophyta</taxon>
        <taxon>Magnoliopsida</taxon>
        <taxon>Liliopsida</taxon>
        <taxon>Poales</taxon>
        <taxon>Poaceae</taxon>
        <taxon>PACMAD clade</taxon>
        <taxon>Panicoideae</taxon>
        <taxon>Andropogonodae</taxon>
        <taxon>Andropogoneae</taxon>
        <taxon>Sorghinae</taxon>
        <taxon>Sorghum</taxon>
    </lineage>
</organism>
<dbReference type="Proteomes" id="UP000000768">
    <property type="component" value="Chromosome 7"/>
</dbReference>
<accession>A0A1B6PFX2</accession>
<gene>
    <name evidence="2" type="ORF">SORBI_3007G061300</name>
</gene>
<protein>
    <submittedName>
        <fullName evidence="2">Uncharacterized protein</fullName>
    </submittedName>
</protein>
<feature type="compositionally biased region" description="Basic and acidic residues" evidence="1">
    <location>
        <begin position="18"/>
        <end position="36"/>
    </location>
</feature>
<evidence type="ECO:0000313" key="3">
    <source>
        <dbReference type="Proteomes" id="UP000000768"/>
    </source>
</evidence>
<dbReference type="InParanoid" id="A0A1B6PFX2"/>
<reference evidence="2 3" key="1">
    <citation type="journal article" date="2009" name="Nature">
        <title>The Sorghum bicolor genome and the diversification of grasses.</title>
        <authorList>
            <person name="Paterson A.H."/>
            <person name="Bowers J.E."/>
            <person name="Bruggmann R."/>
            <person name="Dubchak I."/>
            <person name="Grimwood J."/>
            <person name="Gundlach H."/>
            <person name="Haberer G."/>
            <person name="Hellsten U."/>
            <person name="Mitros T."/>
            <person name="Poliakov A."/>
            <person name="Schmutz J."/>
            <person name="Spannagl M."/>
            <person name="Tang H."/>
            <person name="Wang X."/>
            <person name="Wicker T."/>
            <person name="Bharti A.K."/>
            <person name="Chapman J."/>
            <person name="Feltus F.A."/>
            <person name="Gowik U."/>
            <person name="Grigoriev I.V."/>
            <person name="Lyons E."/>
            <person name="Maher C.A."/>
            <person name="Martis M."/>
            <person name="Narechania A."/>
            <person name="Otillar R.P."/>
            <person name="Penning B.W."/>
            <person name="Salamov A.A."/>
            <person name="Wang Y."/>
            <person name="Zhang L."/>
            <person name="Carpita N.C."/>
            <person name="Freeling M."/>
            <person name="Gingle A.R."/>
            <person name="Hash C.T."/>
            <person name="Keller B."/>
            <person name="Klein P."/>
            <person name="Kresovich S."/>
            <person name="McCann M.C."/>
            <person name="Ming R."/>
            <person name="Peterson D.G."/>
            <person name="Mehboob-ur-Rahman"/>
            <person name="Ware D."/>
            <person name="Westhoff P."/>
            <person name="Mayer K.F."/>
            <person name="Messing J."/>
            <person name="Rokhsar D.S."/>
        </authorList>
    </citation>
    <scope>NUCLEOTIDE SEQUENCE [LARGE SCALE GENOMIC DNA]</scope>
    <source>
        <strain evidence="3">cv. BTx623</strain>
    </source>
</reference>
<keyword evidence="3" id="KW-1185">Reference proteome</keyword>
<evidence type="ECO:0000256" key="1">
    <source>
        <dbReference type="SAM" id="MobiDB-lite"/>
    </source>
</evidence>
<name>A0A1B6PFX2_SORBI</name>
<proteinExistence type="predicted"/>
<reference evidence="3" key="2">
    <citation type="journal article" date="2018" name="Plant J.">
        <title>The Sorghum bicolor reference genome: improved assembly, gene annotations, a transcriptome atlas, and signatures of genome organization.</title>
        <authorList>
            <person name="McCormick R.F."/>
            <person name="Truong S.K."/>
            <person name="Sreedasyam A."/>
            <person name="Jenkins J."/>
            <person name="Shu S."/>
            <person name="Sims D."/>
            <person name="Kennedy M."/>
            <person name="Amirebrahimi M."/>
            <person name="Weers B.D."/>
            <person name="McKinley B."/>
            <person name="Mattison A."/>
            <person name="Morishige D.T."/>
            <person name="Grimwood J."/>
            <person name="Schmutz J."/>
            <person name="Mullet J.E."/>
        </authorList>
    </citation>
    <scope>NUCLEOTIDE SEQUENCE [LARGE SCALE GENOMIC DNA]</scope>
    <source>
        <strain evidence="3">cv. BTx623</strain>
    </source>
</reference>
<dbReference type="EMBL" id="CM000766">
    <property type="protein sequence ID" value="KXG24579.1"/>
    <property type="molecule type" value="Genomic_DNA"/>
</dbReference>
<feature type="region of interest" description="Disordered" evidence="1">
    <location>
        <begin position="7"/>
        <end position="36"/>
    </location>
</feature>
<sequence>MVYEAAAAVAERSQSQLRSREDERGGRSRQRQRLEEEKEKVVMRCGVLGILRRVLPLPKASPSLEKKKK</sequence>
<dbReference type="AlphaFoldDB" id="A0A1B6PFX2"/>
<dbReference type="Gramene" id="KXG24579">
    <property type="protein sequence ID" value="KXG24579"/>
    <property type="gene ID" value="SORBI_3007G061300"/>
</dbReference>
<evidence type="ECO:0000313" key="2">
    <source>
        <dbReference type="EMBL" id="KXG24579.1"/>
    </source>
</evidence>